<evidence type="ECO:0000313" key="4">
    <source>
        <dbReference type="Proteomes" id="UP000230605"/>
    </source>
</evidence>
<protein>
    <submittedName>
        <fullName evidence="2">Williams-Beuren syndrome chromosomal region 27 protein</fullName>
    </submittedName>
</protein>
<dbReference type="EMBL" id="CP134187">
    <property type="protein sequence ID" value="WPB02301.1"/>
    <property type="molecule type" value="Genomic_DNA"/>
</dbReference>
<dbReference type="PANTHER" id="PTHR43464">
    <property type="entry name" value="METHYLTRANSFERASE"/>
    <property type="match status" value="1"/>
</dbReference>
<dbReference type="CDD" id="cd02440">
    <property type="entry name" value="AdoMet_MTases"/>
    <property type="match status" value="1"/>
</dbReference>
<proteinExistence type="predicted"/>
<dbReference type="Pfam" id="PF08241">
    <property type="entry name" value="Methyltransf_11"/>
    <property type="match status" value="1"/>
</dbReference>
<dbReference type="OrthoDB" id="66144at2759"/>
<dbReference type="Proteomes" id="UP001302367">
    <property type="component" value="Chromosome 4"/>
</dbReference>
<accession>A0A2G5HLF5</accession>
<sequence length="216" mass="23063">MSHTVTTNTGGNEFLTRVYNCKNNDDLVALYDDWAESFDADVLGEAQKYVAPALAAQAVVQAGGKIDGVALDAGCGTGLSGVALSQVGVKTIDGLDISPGMLKVARKTGVYRDLQTADLSKPVQKEDSQYDIIFCIGTWTHGHVGPIPSFAEFVRVTKQGGIIAGTVLDDIWTSHGFEAEVQRLEREGLVQVVSTDSMDYRKGAGVTAKVVVLRKK</sequence>
<dbReference type="InterPro" id="IPR013216">
    <property type="entry name" value="Methyltransf_11"/>
</dbReference>
<dbReference type="GO" id="GO:0010420">
    <property type="term" value="F:polyprenyldihydroxybenzoate methyltransferase activity"/>
    <property type="evidence" value="ECO:0007669"/>
    <property type="project" value="TreeGrafter"/>
</dbReference>
<dbReference type="Gene3D" id="3.40.50.150">
    <property type="entry name" value="Vaccinia Virus protein VP39"/>
    <property type="match status" value="1"/>
</dbReference>
<dbReference type="Proteomes" id="UP000230605">
    <property type="component" value="Chromosome 4"/>
</dbReference>
<evidence type="ECO:0000313" key="3">
    <source>
        <dbReference type="EMBL" id="WPB02301.1"/>
    </source>
</evidence>
<reference evidence="3 5" key="2">
    <citation type="submission" date="2023-09" db="EMBL/GenBank/DDBJ databases">
        <title>Complete-Gapless Cercospora beticola genome.</title>
        <authorList>
            <person name="Wyatt N.A."/>
            <person name="Spanner R.E."/>
            <person name="Bolton M.D."/>
        </authorList>
    </citation>
    <scope>NUCLEOTIDE SEQUENCE [LARGE SCALE GENOMIC DNA]</scope>
    <source>
        <strain evidence="3">Cb09-40</strain>
    </source>
</reference>
<dbReference type="AlphaFoldDB" id="A0A2G5HLF5"/>
<dbReference type="InterPro" id="IPR029063">
    <property type="entry name" value="SAM-dependent_MTases_sf"/>
</dbReference>
<gene>
    <name evidence="2" type="ORF">CB0940_05013</name>
    <name evidence="3" type="ORF">RHO25_006935</name>
</gene>
<feature type="domain" description="Methyltransferase type 11" evidence="1">
    <location>
        <begin position="71"/>
        <end position="164"/>
    </location>
</feature>
<evidence type="ECO:0000259" key="1">
    <source>
        <dbReference type="Pfam" id="PF08241"/>
    </source>
</evidence>
<dbReference type="SUPFAM" id="SSF53335">
    <property type="entry name" value="S-adenosyl-L-methionine-dependent methyltransferases"/>
    <property type="match status" value="1"/>
</dbReference>
<evidence type="ECO:0000313" key="5">
    <source>
        <dbReference type="Proteomes" id="UP001302367"/>
    </source>
</evidence>
<keyword evidence="5" id="KW-1185">Reference proteome</keyword>
<reference evidence="2 4" key="1">
    <citation type="submission" date="2015-10" db="EMBL/GenBank/DDBJ databases">
        <title>The cercosporin biosynthetic gene cluster was horizontally transferred to several fungal lineages and shown to be expanded in Cercospora beticola based on microsynteny with recipient genomes.</title>
        <authorList>
            <person name="De Jonge R."/>
            <person name="Ebert M.K."/>
            <person name="Suttle J.C."/>
            <person name="Jurick Ii W.M."/>
            <person name="Secor G.A."/>
            <person name="Thomma B.P."/>
            <person name="Van De Peer Y."/>
            <person name="Bolton M.D."/>
        </authorList>
    </citation>
    <scope>NUCLEOTIDE SEQUENCE [LARGE SCALE GENOMIC DNA]</scope>
    <source>
        <strain evidence="2 4">09-40</strain>
    </source>
</reference>
<dbReference type="EMBL" id="LKMD01000105">
    <property type="protein sequence ID" value="PIA93394.1"/>
    <property type="molecule type" value="Genomic_DNA"/>
</dbReference>
<name>A0A2G5HLF5_CERBT</name>
<organism evidence="2 4">
    <name type="scientific">Cercospora beticola</name>
    <name type="common">Sugarbeet leaf spot fungus</name>
    <dbReference type="NCBI Taxonomy" id="122368"/>
    <lineage>
        <taxon>Eukaryota</taxon>
        <taxon>Fungi</taxon>
        <taxon>Dikarya</taxon>
        <taxon>Ascomycota</taxon>
        <taxon>Pezizomycotina</taxon>
        <taxon>Dothideomycetes</taxon>
        <taxon>Dothideomycetidae</taxon>
        <taxon>Mycosphaerellales</taxon>
        <taxon>Mycosphaerellaceae</taxon>
        <taxon>Cercospora</taxon>
    </lineage>
</organism>
<evidence type="ECO:0000313" key="2">
    <source>
        <dbReference type="EMBL" id="PIA93394.1"/>
    </source>
</evidence>
<dbReference type="PANTHER" id="PTHR43464:SF23">
    <property type="entry name" value="JUVENILE HORMONE ACID O-METHYLTRANSFERASE"/>
    <property type="match status" value="1"/>
</dbReference>